<organism evidence="11 12">
    <name type="scientific">Ambispora gerdemannii</name>
    <dbReference type="NCBI Taxonomy" id="144530"/>
    <lineage>
        <taxon>Eukaryota</taxon>
        <taxon>Fungi</taxon>
        <taxon>Fungi incertae sedis</taxon>
        <taxon>Mucoromycota</taxon>
        <taxon>Glomeromycotina</taxon>
        <taxon>Glomeromycetes</taxon>
        <taxon>Archaeosporales</taxon>
        <taxon>Ambisporaceae</taxon>
        <taxon>Ambispora</taxon>
    </lineage>
</organism>
<dbReference type="AlphaFoldDB" id="A0A9N9G5M2"/>
<comment type="subcellular location">
    <subcellularLocation>
        <location evidence="1 7">Nucleus</location>
    </subcellularLocation>
</comment>
<reference evidence="11" key="1">
    <citation type="submission" date="2021-06" db="EMBL/GenBank/DDBJ databases">
        <authorList>
            <person name="Kallberg Y."/>
            <person name="Tangrot J."/>
            <person name="Rosling A."/>
        </authorList>
    </citation>
    <scope>NUCLEOTIDE SEQUENCE</scope>
    <source>
        <strain evidence="11">MT106</strain>
    </source>
</reference>
<dbReference type="Pfam" id="PF11708">
    <property type="entry name" value="Slu7"/>
    <property type="match status" value="2"/>
</dbReference>
<dbReference type="PANTHER" id="PTHR12942">
    <property type="entry name" value="STEP II SPLICING FACTOR SLU7"/>
    <property type="match status" value="1"/>
</dbReference>
<keyword evidence="3 7" id="KW-0507">mRNA processing</keyword>
<keyword evidence="8" id="KW-0175">Coiled coil</keyword>
<feature type="region of interest" description="Disordered" evidence="9">
    <location>
        <begin position="194"/>
        <end position="237"/>
    </location>
</feature>
<feature type="domain" description="Pre-mRNA-splicing factor SLU7" evidence="10">
    <location>
        <begin position="223"/>
        <end position="356"/>
    </location>
</feature>
<sequence length="591" mass="67852">MSSISYTSTNKLSREDYRRQKDLEAARKAGTAPAEQDEEGKDINPHIPQYIAKAPWYIDTGRPTLKHQRVQSKEAEEKPEEKWYSRGLRAGPAATKYRKGACENCGAMSHKTKDCMDRPRKTKARWTGQDIKPDEIIEELELDYDSKRDRWNGYDPAEHAKIYEEYEKIEEARRKLKASELDKQSTIELVKKTGERVNGDISTDDEEEDEDKYAETSDMPGQKTRSMRDNPNLGKDEEDAVYAGDNFVRYTGDAPKMANLQLFAWQAYEKGNDVHLQANPTQGELLHREYLQKKEKLKDTSKDSILATYGGEEHLNAPPKELLLAQTESYVEYSRTGRIIKGQERAKAKSKYEEDVGCGCYSCSPIIYKGLKRVFCFELDTLKYNHYDLNANTLNVVFNIFINNHSTIWGSFWADGRWGYKCCRSFMKNSYCTGLIGIEAAIAAKFGAHRYESNSQTISSSSTSEKTEQTKTLMEIHAEQLKKSASNSKEGIEEKDVNIHLKRKGLGEGDIQLDRKKLKKALDNEQRRLNLQVDAEELDDRKRPYNSAYNNKLDIRSAKESEVTEEELEAYRLKKISHEDPMANYVDDNDN</sequence>
<feature type="domain" description="Pre-mRNA-splicing factor SLU7" evidence="10">
    <location>
        <begin position="142"/>
        <end position="222"/>
    </location>
</feature>
<comment type="similarity">
    <text evidence="2 7">Belongs to the SLU7 family.</text>
</comment>
<dbReference type="GO" id="GO:0000398">
    <property type="term" value="P:mRNA splicing, via spliceosome"/>
    <property type="evidence" value="ECO:0007669"/>
    <property type="project" value="UniProtKB-UniRule"/>
</dbReference>
<dbReference type="InterPro" id="IPR039974">
    <property type="entry name" value="Splicing_factor_SLU7"/>
</dbReference>
<keyword evidence="6 7" id="KW-0539">Nucleus</keyword>
<comment type="caution">
    <text evidence="11">The sequence shown here is derived from an EMBL/GenBank/DDBJ whole genome shotgun (WGS) entry which is preliminary data.</text>
</comment>
<name>A0A9N9G5M2_9GLOM</name>
<evidence type="ECO:0000256" key="5">
    <source>
        <dbReference type="ARBA" id="ARBA00023187"/>
    </source>
</evidence>
<evidence type="ECO:0000256" key="9">
    <source>
        <dbReference type="SAM" id="MobiDB-lite"/>
    </source>
</evidence>
<feature type="region of interest" description="Disordered" evidence="9">
    <location>
        <begin position="108"/>
        <end position="129"/>
    </location>
</feature>
<keyword evidence="5 7" id="KW-0508">mRNA splicing</keyword>
<evidence type="ECO:0000256" key="7">
    <source>
        <dbReference type="RuleBase" id="RU367071"/>
    </source>
</evidence>
<dbReference type="PANTHER" id="PTHR12942:SF2">
    <property type="entry name" value="PRE-MRNA-SPLICING FACTOR SLU7"/>
    <property type="match status" value="1"/>
</dbReference>
<feature type="compositionally biased region" description="Acidic residues" evidence="9">
    <location>
        <begin position="202"/>
        <end position="212"/>
    </location>
</feature>
<dbReference type="GO" id="GO:0005681">
    <property type="term" value="C:spliceosomal complex"/>
    <property type="evidence" value="ECO:0007669"/>
    <property type="project" value="UniProtKB-UniRule"/>
</dbReference>
<evidence type="ECO:0000313" key="12">
    <source>
        <dbReference type="Proteomes" id="UP000789831"/>
    </source>
</evidence>
<comment type="subunit">
    <text evidence="7">Associated with the spliceosome.</text>
</comment>
<feature type="region of interest" description="Disordered" evidence="9">
    <location>
        <begin position="1"/>
        <end position="46"/>
    </location>
</feature>
<evidence type="ECO:0000313" key="11">
    <source>
        <dbReference type="EMBL" id="CAG8582113.1"/>
    </source>
</evidence>
<evidence type="ECO:0000259" key="10">
    <source>
        <dbReference type="Pfam" id="PF11708"/>
    </source>
</evidence>
<accession>A0A9N9G5M2</accession>
<protein>
    <recommendedName>
        <fullName evidence="7">Pre-mRNA-splicing factor SLU7</fullName>
    </recommendedName>
</protein>
<dbReference type="EMBL" id="CAJVPL010001664">
    <property type="protein sequence ID" value="CAG8582113.1"/>
    <property type="molecule type" value="Genomic_DNA"/>
</dbReference>
<dbReference type="GO" id="GO:0030628">
    <property type="term" value="F:pre-mRNA 3'-splice site binding"/>
    <property type="evidence" value="ECO:0007669"/>
    <property type="project" value="UniProtKB-UniRule"/>
</dbReference>
<feature type="coiled-coil region" evidence="8">
    <location>
        <begin position="159"/>
        <end position="189"/>
    </location>
</feature>
<keyword evidence="4 7" id="KW-0747">Spliceosome</keyword>
<keyword evidence="12" id="KW-1185">Reference proteome</keyword>
<dbReference type="InterPro" id="IPR021715">
    <property type="entry name" value="Slu7_dom"/>
</dbReference>
<feature type="compositionally biased region" description="Basic and acidic residues" evidence="9">
    <location>
        <begin position="12"/>
        <end position="27"/>
    </location>
</feature>
<evidence type="ECO:0000256" key="6">
    <source>
        <dbReference type="ARBA" id="ARBA00023242"/>
    </source>
</evidence>
<dbReference type="Proteomes" id="UP000789831">
    <property type="component" value="Unassembled WGS sequence"/>
</dbReference>
<comment type="function">
    <text evidence="7">Involved in pre-mRNA splicing.</text>
</comment>
<dbReference type="OrthoDB" id="249612at2759"/>
<evidence type="ECO:0000256" key="1">
    <source>
        <dbReference type="ARBA" id="ARBA00004123"/>
    </source>
</evidence>
<feature type="compositionally biased region" description="Basic and acidic residues" evidence="9">
    <location>
        <begin position="71"/>
        <end position="84"/>
    </location>
</feature>
<proteinExistence type="inferred from homology"/>
<gene>
    <name evidence="11" type="ORF">AGERDE_LOCUS8176</name>
</gene>
<feature type="region of interest" description="Disordered" evidence="9">
    <location>
        <begin position="62"/>
        <end position="87"/>
    </location>
</feature>
<feature type="compositionally biased region" description="Polar residues" evidence="9">
    <location>
        <begin position="1"/>
        <end position="11"/>
    </location>
</feature>
<evidence type="ECO:0000256" key="8">
    <source>
        <dbReference type="SAM" id="Coils"/>
    </source>
</evidence>
<evidence type="ECO:0000256" key="3">
    <source>
        <dbReference type="ARBA" id="ARBA00022664"/>
    </source>
</evidence>
<evidence type="ECO:0000256" key="2">
    <source>
        <dbReference type="ARBA" id="ARBA00007203"/>
    </source>
</evidence>
<evidence type="ECO:0000256" key="4">
    <source>
        <dbReference type="ARBA" id="ARBA00022728"/>
    </source>
</evidence>